<evidence type="ECO:0000313" key="2">
    <source>
        <dbReference type="EMBL" id="SIT27536.1"/>
    </source>
</evidence>
<dbReference type="Proteomes" id="UP000186917">
    <property type="component" value="Unassembled WGS sequence"/>
</dbReference>
<protein>
    <submittedName>
        <fullName evidence="2">LysM domain-containing protein</fullName>
    </submittedName>
</protein>
<dbReference type="InterPro" id="IPR018392">
    <property type="entry name" value="LysM"/>
</dbReference>
<dbReference type="Gene3D" id="3.10.350.10">
    <property type="entry name" value="LysM domain"/>
    <property type="match status" value="1"/>
</dbReference>
<dbReference type="CDD" id="cd00118">
    <property type="entry name" value="LysM"/>
    <property type="match status" value="1"/>
</dbReference>
<dbReference type="AlphaFoldDB" id="A0A173MGJ1"/>
<evidence type="ECO:0000313" key="3">
    <source>
        <dbReference type="Proteomes" id="UP000186917"/>
    </source>
</evidence>
<dbReference type="EMBL" id="FTOR01000007">
    <property type="protein sequence ID" value="SIT27536.1"/>
    <property type="molecule type" value="Genomic_DNA"/>
</dbReference>
<dbReference type="KEGG" id="fln:FLA_2619"/>
<sequence length="115" mass="12824">MDQLQALLQGANRPVNSLPVTSRYYNVGNSTIEDENGRNIIYLRRRFIQAPEKYTVLQEYTVKEGDRLDNIAASFIGDATQFWQLADANNVMKPEEMAVAGNKINITQPAGSAGF</sequence>
<dbReference type="Pfam" id="PF01476">
    <property type="entry name" value="LysM"/>
    <property type="match status" value="1"/>
</dbReference>
<feature type="domain" description="LysM" evidence="1">
    <location>
        <begin position="58"/>
        <end position="106"/>
    </location>
</feature>
<dbReference type="InterPro" id="IPR036779">
    <property type="entry name" value="LysM_dom_sf"/>
</dbReference>
<reference evidence="3" key="1">
    <citation type="submission" date="2017-01" db="EMBL/GenBank/DDBJ databases">
        <authorList>
            <person name="Varghese N."/>
            <person name="Submissions S."/>
        </authorList>
    </citation>
    <scope>NUCLEOTIDE SEQUENCE [LARGE SCALE GENOMIC DNA]</scope>
    <source>
        <strain evidence="3">DSM 21054</strain>
    </source>
</reference>
<dbReference type="STRING" id="477680.SAMN05421788_107261"/>
<evidence type="ECO:0000259" key="1">
    <source>
        <dbReference type="PROSITE" id="PS51782"/>
    </source>
</evidence>
<organism evidence="2 3">
    <name type="scientific">Filimonas lacunae</name>
    <dbReference type="NCBI Taxonomy" id="477680"/>
    <lineage>
        <taxon>Bacteria</taxon>
        <taxon>Pseudomonadati</taxon>
        <taxon>Bacteroidota</taxon>
        <taxon>Chitinophagia</taxon>
        <taxon>Chitinophagales</taxon>
        <taxon>Chitinophagaceae</taxon>
        <taxon>Filimonas</taxon>
    </lineage>
</organism>
<name>A0A173MGJ1_9BACT</name>
<dbReference type="PROSITE" id="PS51782">
    <property type="entry name" value="LYSM"/>
    <property type="match status" value="1"/>
</dbReference>
<accession>A0A173MGJ1</accession>
<keyword evidence="3" id="KW-1185">Reference proteome</keyword>
<proteinExistence type="predicted"/>
<gene>
    <name evidence="2" type="ORF">SAMN05421788_107261</name>
</gene>